<sequence length="326" mass="37969">MVFDKPVLGHGINTFQSKYMPYQEKYFAEYKDDSKQHLANNNQYAFNESLKTACEQGGMGILIIVIVGYLFVLSIKKPFGNYLNLISMSGLLLILIFGFFSYPMEITQLKIMMILFIGILSKSSNKIVSIKYWKTLELNNLRNSYRIKRGVLYTIFLIVALTGEYKLYKTFIIYKNWNTALFEMKKGDLKSYITFSEKNHQSLCENGYFLGYFGKALFKEKKYVQAHETLEQALFLIPSTDICIDIGLCYKNLGEYKKAEVFWIKASNMVPSQFKPEYLIAKMYFEIGQKDKAKRIASNLLTNKKIKVYSIEVYQIIEKLKKMVEL</sequence>
<feature type="transmembrane region" description="Helical" evidence="1">
    <location>
        <begin position="82"/>
        <end position="102"/>
    </location>
</feature>
<accession>A0ABP6YJT1</accession>
<keyword evidence="1" id="KW-0472">Membrane</keyword>
<evidence type="ECO:0000256" key="1">
    <source>
        <dbReference type="SAM" id="Phobius"/>
    </source>
</evidence>
<reference evidence="3" key="1">
    <citation type="journal article" date="2019" name="Int. J. Syst. Evol. Microbiol.">
        <title>The Global Catalogue of Microorganisms (GCM) 10K type strain sequencing project: providing services to taxonomists for standard genome sequencing and annotation.</title>
        <authorList>
            <consortium name="The Broad Institute Genomics Platform"/>
            <consortium name="The Broad Institute Genome Sequencing Center for Infectious Disease"/>
            <person name="Wu L."/>
            <person name="Ma J."/>
        </authorList>
    </citation>
    <scope>NUCLEOTIDE SEQUENCE [LARGE SCALE GENOMIC DNA]</scope>
    <source>
        <strain evidence="3">JCM 17111</strain>
    </source>
</reference>
<gene>
    <name evidence="2" type="ORF">GCM10022395_33060</name>
</gene>
<proteinExistence type="predicted"/>
<dbReference type="Proteomes" id="UP001500954">
    <property type="component" value="Unassembled WGS sequence"/>
</dbReference>
<dbReference type="InterPro" id="IPR051533">
    <property type="entry name" value="WaaL-like"/>
</dbReference>
<organism evidence="2 3">
    <name type="scientific">Snuella lapsa</name>
    <dbReference type="NCBI Taxonomy" id="870481"/>
    <lineage>
        <taxon>Bacteria</taxon>
        <taxon>Pseudomonadati</taxon>
        <taxon>Bacteroidota</taxon>
        <taxon>Flavobacteriia</taxon>
        <taxon>Flavobacteriales</taxon>
        <taxon>Flavobacteriaceae</taxon>
        <taxon>Snuella</taxon>
    </lineage>
</organism>
<dbReference type="InterPro" id="IPR011990">
    <property type="entry name" value="TPR-like_helical_dom_sf"/>
</dbReference>
<comment type="caution">
    <text evidence="2">The sequence shown here is derived from an EMBL/GenBank/DDBJ whole genome shotgun (WGS) entry which is preliminary data.</text>
</comment>
<dbReference type="SUPFAM" id="SSF48452">
    <property type="entry name" value="TPR-like"/>
    <property type="match status" value="1"/>
</dbReference>
<protein>
    <recommendedName>
        <fullName evidence="4">Tetratricopeptide repeat protein</fullName>
    </recommendedName>
</protein>
<evidence type="ECO:0008006" key="4">
    <source>
        <dbReference type="Google" id="ProtNLM"/>
    </source>
</evidence>
<dbReference type="PANTHER" id="PTHR37422:SF13">
    <property type="entry name" value="LIPOPOLYSACCHARIDE BIOSYNTHESIS PROTEIN PA4999-RELATED"/>
    <property type="match status" value="1"/>
</dbReference>
<feature type="transmembrane region" description="Helical" evidence="1">
    <location>
        <begin position="57"/>
        <end position="75"/>
    </location>
</feature>
<keyword evidence="1" id="KW-0812">Transmembrane</keyword>
<name>A0ABP6YJT1_9FLAO</name>
<evidence type="ECO:0000313" key="3">
    <source>
        <dbReference type="Proteomes" id="UP001500954"/>
    </source>
</evidence>
<keyword evidence="3" id="KW-1185">Reference proteome</keyword>
<dbReference type="Gene3D" id="1.25.40.10">
    <property type="entry name" value="Tetratricopeptide repeat domain"/>
    <property type="match status" value="1"/>
</dbReference>
<dbReference type="PANTHER" id="PTHR37422">
    <property type="entry name" value="TEICHURONIC ACID BIOSYNTHESIS PROTEIN TUAE"/>
    <property type="match status" value="1"/>
</dbReference>
<evidence type="ECO:0000313" key="2">
    <source>
        <dbReference type="EMBL" id="GAA3582042.1"/>
    </source>
</evidence>
<keyword evidence="1" id="KW-1133">Transmembrane helix</keyword>
<dbReference type="EMBL" id="BAABCY010000090">
    <property type="protein sequence ID" value="GAA3582042.1"/>
    <property type="molecule type" value="Genomic_DNA"/>
</dbReference>